<dbReference type="Gene3D" id="2.130.10.130">
    <property type="entry name" value="Integrin alpha, N-terminal"/>
    <property type="match status" value="2"/>
</dbReference>
<dbReference type="InterPro" id="IPR013517">
    <property type="entry name" value="FG-GAP"/>
</dbReference>
<evidence type="ECO:0000259" key="3">
    <source>
        <dbReference type="Pfam" id="PF07593"/>
    </source>
</evidence>
<evidence type="ECO:0000313" key="5">
    <source>
        <dbReference type="Proteomes" id="UP000677918"/>
    </source>
</evidence>
<dbReference type="PANTHER" id="PTHR16026:SF0">
    <property type="entry name" value="CARTILAGE ACIDIC PROTEIN 1"/>
    <property type="match status" value="1"/>
</dbReference>
<dbReference type="InterPro" id="IPR028994">
    <property type="entry name" value="Integrin_alpha_N"/>
</dbReference>
<dbReference type="PANTHER" id="PTHR16026">
    <property type="entry name" value="CARTILAGE ACIDIC PROTEIN 1"/>
    <property type="match status" value="1"/>
</dbReference>
<dbReference type="Pfam" id="PF07593">
    <property type="entry name" value="UnbV_ASPIC"/>
    <property type="match status" value="1"/>
</dbReference>
<sequence length="589" mass="64580">MGKKLKVSAGICVLMGLLAAAAGCSSGQEQQEYGFSFRDMTDEAGIGFVHEKPVYDAKVDNIMPWLASTGAGVFVADFNQDGWMDLYFTNSGIGSKNALYRNNGDGTFTEVGDAMGVADVNQAGVSQTALWFDYDNDGYPDLFVGTWSEGSRLFRNLQGEGFADVTDETGIGKVNGNFAKAVALDYNRDGYLDLYLGAYFHEDHNLFDLTTTRIMHDDFERAVNGGRNILLRNVEGVFTDVSDEMGVADRGWTLAAGSADINNDGWPDLYNANDFGPDTLYFNEQGERFVEITQNRGIGEDTFKGMNVDFADVFHDGRLAMYVSNVSKPLYILEGNQLWQANEQGRFVDRGPELNIHLADFSWGARFMDIDNSGEFSLVVSTGFISASKQRDYWFDLGTLATTPGTVVEDAKNWMDFGDKSLSGYEQNYLFWNNGSSFQDVAAATGLTFDYDSRGVAAIDITNNGVLDLAFANQGNTPKLFANTVKPERNWIKLNLVGTWPSNRDAVGARVTFEVNGVSTVIERDGGNSYAAQSDPRIHFGLGTALQADAITIQWPSGRVQKLHNVAANQILTVEEPDEPIAQGEGEQP</sequence>
<dbReference type="Proteomes" id="UP000677918">
    <property type="component" value="Unassembled WGS sequence"/>
</dbReference>
<dbReference type="AlphaFoldDB" id="A0A8J4H924"/>
<dbReference type="RefSeq" id="WP_213414262.1">
    <property type="nucleotide sequence ID" value="NZ_BOVK01000094.1"/>
</dbReference>
<proteinExistence type="predicted"/>
<name>A0A8J4H924_9BACL</name>
<dbReference type="InterPro" id="IPR027039">
    <property type="entry name" value="Crtac1"/>
</dbReference>
<comment type="caution">
    <text evidence="4">The sequence shown here is derived from an EMBL/GenBank/DDBJ whole genome shotgun (WGS) entry which is preliminary data.</text>
</comment>
<organism evidence="4 5">
    <name type="scientific">Xylanibacillus composti</name>
    <dbReference type="NCBI Taxonomy" id="1572762"/>
    <lineage>
        <taxon>Bacteria</taxon>
        <taxon>Bacillati</taxon>
        <taxon>Bacillota</taxon>
        <taxon>Bacilli</taxon>
        <taxon>Bacillales</taxon>
        <taxon>Paenibacillaceae</taxon>
        <taxon>Xylanibacillus</taxon>
    </lineage>
</organism>
<dbReference type="PROSITE" id="PS51257">
    <property type="entry name" value="PROKAR_LIPOPROTEIN"/>
    <property type="match status" value="1"/>
</dbReference>
<feature type="domain" description="ASPIC/UnbV" evidence="3">
    <location>
        <begin position="506"/>
        <end position="573"/>
    </location>
</feature>
<evidence type="ECO:0000256" key="1">
    <source>
        <dbReference type="ARBA" id="ARBA00022729"/>
    </source>
</evidence>
<feature type="signal peptide" evidence="2">
    <location>
        <begin position="1"/>
        <end position="22"/>
    </location>
</feature>
<keyword evidence="1 2" id="KW-0732">Signal</keyword>
<keyword evidence="5" id="KW-1185">Reference proteome</keyword>
<dbReference type="EMBL" id="BOVK01000094">
    <property type="protein sequence ID" value="GIQ71469.1"/>
    <property type="molecule type" value="Genomic_DNA"/>
</dbReference>
<accession>A0A8J4H924</accession>
<gene>
    <name evidence="4" type="ORF">XYCOK13_42930</name>
</gene>
<dbReference type="SUPFAM" id="SSF69318">
    <property type="entry name" value="Integrin alpha N-terminal domain"/>
    <property type="match status" value="1"/>
</dbReference>
<dbReference type="Pfam" id="PF13517">
    <property type="entry name" value="FG-GAP_3"/>
    <property type="match status" value="2"/>
</dbReference>
<evidence type="ECO:0000256" key="2">
    <source>
        <dbReference type="SAM" id="SignalP"/>
    </source>
</evidence>
<dbReference type="InterPro" id="IPR011519">
    <property type="entry name" value="UnbV_ASPIC"/>
</dbReference>
<protein>
    <submittedName>
        <fullName evidence="4">CRTAC1 family protein</fullName>
    </submittedName>
</protein>
<evidence type="ECO:0000313" key="4">
    <source>
        <dbReference type="EMBL" id="GIQ71469.1"/>
    </source>
</evidence>
<reference evidence="4" key="1">
    <citation type="submission" date="2021-04" db="EMBL/GenBank/DDBJ databases">
        <title>Draft genome sequence of Xylanibacillus composti strain K13.</title>
        <authorList>
            <person name="Uke A."/>
            <person name="Chhe C."/>
            <person name="Baramee S."/>
            <person name="Kosugi A."/>
        </authorList>
    </citation>
    <scope>NUCLEOTIDE SEQUENCE</scope>
    <source>
        <strain evidence="4">K13</strain>
    </source>
</reference>
<feature type="chain" id="PRO_5039302227" evidence="2">
    <location>
        <begin position="23"/>
        <end position="589"/>
    </location>
</feature>